<organism evidence="1 2">
    <name type="scientific">Pyropia yezoensis</name>
    <name type="common">Susabi-nori</name>
    <name type="synonym">Porphyra yezoensis</name>
    <dbReference type="NCBI Taxonomy" id="2788"/>
    <lineage>
        <taxon>Eukaryota</taxon>
        <taxon>Rhodophyta</taxon>
        <taxon>Bangiophyceae</taxon>
        <taxon>Bangiales</taxon>
        <taxon>Bangiaceae</taxon>
        <taxon>Pyropia</taxon>
    </lineage>
</organism>
<dbReference type="EMBL" id="CM020618">
    <property type="protein sequence ID" value="KAK1860752.1"/>
    <property type="molecule type" value="Genomic_DNA"/>
</dbReference>
<gene>
    <name evidence="1" type="ORF">I4F81_003340</name>
</gene>
<name>A0ACC3BSC5_PYRYE</name>
<accession>A0ACC3BSC5</accession>
<evidence type="ECO:0000313" key="1">
    <source>
        <dbReference type="EMBL" id="KAK1860752.1"/>
    </source>
</evidence>
<dbReference type="Proteomes" id="UP000798662">
    <property type="component" value="Chromosome 1"/>
</dbReference>
<proteinExistence type="predicted"/>
<keyword evidence="2" id="KW-1185">Reference proteome</keyword>
<comment type="caution">
    <text evidence="1">The sequence shown here is derived from an EMBL/GenBank/DDBJ whole genome shotgun (WGS) entry which is preliminary data.</text>
</comment>
<evidence type="ECO:0000313" key="2">
    <source>
        <dbReference type="Proteomes" id="UP000798662"/>
    </source>
</evidence>
<sequence>MPPPAGGSVAAAVALVIVGQVAVDTGGFAGFAGGNGAAAVAVLAAVALLAPRLGGAARALKRGASRAGGWARRGGGGKPPAAPCLATSGGPGDGRASSVAGGRGSPPDGGAASAEGAAAVVAEAALLSSPAPSVLDDEVLTAATILTMEDYTTAEEGDGSSCSHLVPSVAVTMWLPSLFVVLVYVSGYIFLLFGAVCLASGLYWLVELAEEYTSLAKKLIRGATITLLVLHVLLLVYERFPLLPTGTGLASHAVYYQLLRSFPFVEPRSALFGISAVGFVASNIMWYRFFAADVEIFYRYGVAPLPAVAAFFLLVVWLVPGAFFVSLTVNEAVLPGAGVDSLRGVSPASSGARGDDGGGDRKRRKNVVLAGFGWAVDAVRRAAGYESRERTDLFSSAPGRRAQHDW</sequence>
<reference evidence="1" key="1">
    <citation type="submission" date="2019-11" db="EMBL/GenBank/DDBJ databases">
        <title>Nori genome reveals adaptations in red seaweeds to the harsh intertidal environment.</title>
        <authorList>
            <person name="Wang D."/>
            <person name="Mao Y."/>
        </authorList>
    </citation>
    <scope>NUCLEOTIDE SEQUENCE</scope>
    <source>
        <tissue evidence="1">Gametophyte</tissue>
    </source>
</reference>
<protein>
    <submittedName>
        <fullName evidence="1">Uncharacterized protein</fullName>
    </submittedName>
</protein>